<dbReference type="AlphaFoldDB" id="A0A4P8IGA7"/>
<dbReference type="InterPro" id="IPR051610">
    <property type="entry name" value="GPI/OXD"/>
</dbReference>
<dbReference type="PANTHER" id="PTHR35848:SF6">
    <property type="entry name" value="CUPIN TYPE-2 DOMAIN-CONTAINING PROTEIN"/>
    <property type="match status" value="1"/>
</dbReference>
<dbReference type="Proteomes" id="UP000298653">
    <property type="component" value="Chromosome"/>
</dbReference>
<dbReference type="InterPro" id="IPR011051">
    <property type="entry name" value="RmlC_Cupin_sf"/>
</dbReference>
<keyword evidence="4" id="KW-1185">Reference proteome</keyword>
<name>A0A4P8IGA7_9FIRM</name>
<evidence type="ECO:0000259" key="2">
    <source>
        <dbReference type="Pfam" id="PF07883"/>
    </source>
</evidence>
<dbReference type="RefSeq" id="WP_137330138.1">
    <property type="nucleotide sequence ID" value="NZ_CP040058.1"/>
</dbReference>
<sequence length="116" mass="12804">MYLKNEDVTYETVENARGGKGSIKKTAFLTKKEMKDSSRLFGKIIIPPGCSFGYHVHENEGEAYHILAGYGMYNDNGTEYEVKAGDTTYTMSGCGHGIENIGDTDLEIIALILLDK</sequence>
<evidence type="ECO:0000313" key="3">
    <source>
        <dbReference type="EMBL" id="QCP36992.1"/>
    </source>
</evidence>
<dbReference type="EMBL" id="CP040058">
    <property type="protein sequence ID" value="QCP36992.1"/>
    <property type="molecule type" value="Genomic_DNA"/>
</dbReference>
<dbReference type="GO" id="GO:0046872">
    <property type="term" value="F:metal ion binding"/>
    <property type="evidence" value="ECO:0007669"/>
    <property type="project" value="UniProtKB-KW"/>
</dbReference>
<dbReference type="PANTHER" id="PTHR35848">
    <property type="entry name" value="OXALATE-BINDING PROTEIN"/>
    <property type="match status" value="1"/>
</dbReference>
<keyword evidence="1" id="KW-0479">Metal-binding</keyword>
<dbReference type="OrthoDB" id="9797047at2"/>
<dbReference type="InterPro" id="IPR013096">
    <property type="entry name" value="Cupin_2"/>
</dbReference>
<protein>
    <recommendedName>
        <fullName evidence="2">Cupin type-2 domain-containing protein</fullName>
    </recommendedName>
</protein>
<dbReference type="Gene3D" id="2.60.120.10">
    <property type="entry name" value="Jelly Rolls"/>
    <property type="match status" value="1"/>
</dbReference>
<feature type="domain" description="Cupin type-2" evidence="2">
    <location>
        <begin position="44"/>
        <end position="110"/>
    </location>
</feature>
<dbReference type="CDD" id="cd02221">
    <property type="entry name" value="cupin_TM1287-like"/>
    <property type="match status" value="1"/>
</dbReference>
<accession>A0A4P8IGA7</accession>
<evidence type="ECO:0000313" key="4">
    <source>
        <dbReference type="Proteomes" id="UP000298653"/>
    </source>
</evidence>
<dbReference type="SUPFAM" id="SSF51182">
    <property type="entry name" value="RmlC-like cupins"/>
    <property type="match status" value="1"/>
</dbReference>
<gene>
    <name evidence="3" type="ORF">AR1Y2_3538</name>
</gene>
<dbReference type="KEGG" id="arf:AR1Y2_3538"/>
<reference evidence="3 4" key="1">
    <citation type="submission" date="2019-05" db="EMBL/GenBank/DDBJ databases">
        <title>Complete genome sequencing of Anaerostipes rhamnosivorans.</title>
        <authorList>
            <person name="Bui T.P.N."/>
            <person name="de Vos W.M."/>
        </authorList>
    </citation>
    <scope>NUCLEOTIDE SEQUENCE [LARGE SCALE GENOMIC DNA]</scope>
    <source>
        <strain evidence="3 4">1y2</strain>
    </source>
</reference>
<proteinExistence type="predicted"/>
<dbReference type="Pfam" id="PF07883">
    <property type="entry name" value="Cupin_2"/>
    <property type="match status" value="1"/>
</dbReference>
<evidence type="ECO:0000256" key="1">
    <source>
        <dbReference type="ARBA" id="ARBA00022723"/>
    </source>
</evidence>
<organism evidence="3 4">
    <name type="scientific">Anaerostipes rhamnosivorans</name>
    <dbReference type="NCBI Taxonomy" id="1229621"/>
    <lineage>
        <taxon>Bacteria</taxon>
        <taxon>Bacillati</taxon>
        <taxon>Bacillota</taxon>
        <taxon>Clostridia</taxon>
        <taxon>Lachnospirales</taxon>
        <taxon>Lachnospiraceae</taxon>
        <taxon>Anaerostipes</taxon>
    </lineage>
</organism>
<dbReference type="InterPro" id="IPR014710">
    <property type="entry name" value="RmlC-like_jellyroll"/>
</dbReference>